<dbReference type="RefSeq" id="WP_046911295.1">
    <property type="nucleotide sequence ID" value="NZ_BAAAXG010000026.1"/>
</dbReference>
<dbReference type="AlphaFoldDB" id="A0A2P2GGX8"/>
<feature type="compositionally biased region" description="Polar residues" evidence="1">
    <location>
        <begin position="63"/>
        <end position="74"/>
    </location>
</feature>
<name>A0A2P2GGX8_STREW</name>
<feature type="chain" id="PRO_5015125198" description="Secreted protein" evidence="2">
    <location>
        <begin position="30"/>
        <end position="103"/>
    </location>
</feature>
<proteinExistence type="predicted"/>
<evidence type="ECO:0000256" key="1">
    <source>
        <dbReference type="SAM" id="MobiDB-lite"/>
    </source>
</evidence>
<keyword evidence="4" id="KW-1185">Reference proteome</keyword>
<reference evidence="3 4" key="1">
    <citation type="submission" date="2015-05" db="EMBL/GenBank/DDBJ databases">
        <title>Draft Genome assembly of Streptomyces showdoensis.</title>
        <authorList>
            <person name="Thapa K.K."/>
            <person name="Metsa-Ketela M."/>
        </authorList>
    </citation>
    <scope>NUCLEOTIDE SEQUENCE [LARGE SCALE GENOMIC DNA]</scope>
    <source>
        <strain evidence="3 4">ATCC 15227</strain>
    </source>
</reference>
<dbReference type="EMBL" id="LAQS01000067">
    <property type="protein sequence ID" value="KKZ70119.1"/>
    <property type="molecule type" value="Genomic_DNA"/>
</dbReference>
<sequence length="103" mass="10296">MASIRTARVIAAVAALPLAAALFTGVAQADNGGFADNGSNTSVATIIGSGVGGNNHGNSTTTQQVATGSGASNQNNTASVNGSAFTHIDQSNVNTVVNFYPWW</sequence>
<organism evidence="3 4">
    <name type="scientific">Streptomyces showdoensis</name>
    <dbReference type="NCBI Taxonomy" id="68268"/>
    <lineage>
        <taxon>Bacteria</taxon>
        <taxon>Bacillati</taxon>
        <taxon>Actinomycetota</taxon>
        <taxon>Actinomycetes</taxon>
        <taxon>Kitasatosporales</taxon>
        <taxon>Streptomycetaceae</taxon>
        <taxon>Streptomyces</taxon>
    </lineage>
</organism>
<keyword evidence="2" id="KW-0732">Signal</keyword>
<feature type="region of interest" description="Disordered" evidence="1">
    <location>
        <begin position="54"/>
        <end position="74"/>
    </location>
</feature>
<dbReference type="Proteomes" id="UP000265325">
    <property type="component" value="Unassembled WGS sequence"/>
</dbReference>
<dbReference type="OrthoDB" id="4338412at2"/>
<evidence type="ECO:0000256" key="2">
    <source>
        <dbReference type="SAM" id="SignalP"/>
    </source>
</evidence>
<evidence type="ECO:0000313" key="3">
    <source>
        <dbReference type="EMBL" id="KKZ70119.1"/>
    </source>
</evidence>
<evidence type="ECO:0008006" key="5">
    <source>
        <dbReference type="Google" id="ProtNLM"/>
    </source>
</evidence>
<evidence type="ECO:0000313" key="4">
    <source>
        <dbReference type="Proteomes" id="UP000265325"/>
    </source>
</evidence>
<feature type="signal peptide" evidence="2">
    <location>
        <begin position="1"/>
        <end position="29"/>
    </location>
</feature>
<protein>
    <recommendedName>
        <fullName evidence="5">Secreted protein</fullName>
    </recommendedName>
</protein>
<gene>
    <name evidence="3" type="ORF">VO63_30415</name>
</gene>
<comment type="caution">
    <text evidence="3">The sequence shown here is derived from an EMBL/GenBank/DDBJ whole genome shotgun (WGS) entry which is preliminary data.</text>
</comment>
<accession>A0A2P2GGX8</accession>